<reference evidence="3" key="1">
    <citation type="submission" date="2023-10" db="EMBL/GenBank/DDBJ databases">
        <authorList>
            <person name="Chen Y."/>
            <person name="Shah S."/>
            <person name="Dougan E. K."/>
            <person name="Thang M."/>
            <person name="Chan C."/>
        </authorList>
    </citation>
    <scope>NUCLEOTIDE SEQUENCE [LARGE SCALE GENOMIC DNA]</scope>
</reference>
<feature type="transmembrane region" description="Helical" evidence="2">
    <location>
        <begin position="155"/>
        <end position="172"/>
    </location>
</feature>
<keyword evidence="4" id="KW-1185">Reference proteome</keyword>
<keyword evidence="2" id="KW-0472">Membrane</keyword>
<dbReference type="EMBL" id="CAUYUJ010012636">
    <property type="protein sequence ID" value="CAK0834334.1"/>
    <property type="molecule type" value="Genomic_DNA"/>
</dbReference>
<feature type="transmembrane region" description="Helical" evidence="2">
    <location>
        <begin position="15"/>
        <end position="35"/>
    </location>
</feature>
<sequence>MDAAGEDPSGDGARWTVLVALYAVWFALVGCVMLVRTAGLVGHSSPLRPLASHVGRLLGLCRDSVLLITDAPSDFAVKQVAAELQKRALARAEAAIPYSTAAAAVVLGMTLPRATLSEPRRNSPLQDVCMMAGCFTTLFLWAFPRSLTLNTLDASSSFVIVSVALFVSPVAVGSCRNCHFILPLCCVIVVSWFNTNIRLNLAWLCTVSMSACSTVFVSEDPLCTDKAPDVIGASIVFAIFLVLYHQSVFLAVGYEMECHSPRNELKAARSVLRGICDAVVELDSDFRLQDGSPQLVDMLLLNPQRPLLGEDIRSFLVSDQDRQKFTEQMCHARLLSEDGLASELSAAFHVSMKDSSSITLNVEVFCVRSVHWEGGAVYLVGIREFTDTSPILRDSVPGTSLGSSFLSLQGVSKEDSGFAGISTDDSNQSSPVSSSVISGALSCGGETLLEGEPAACIDVLSPSYSVLHCTPAFAQHVDTSGGLLRAMRRSQLDEFITWVQHAVFWLPQEDSTSASLQYPKRLHFKAPARARGAAAPARPEPRRRVTSALLSLDLTQPPDRHDHDLACRRHGHGTASRPVRVVLLERLPGGGAQSRPRCGTPLATAEAATGQLRGRAAPTRGGIGQRRA</sequence>
<feature type="transmembrane region" description="Helical" evidence="2">
    <location>
        <begin position="230"/>
        <end position="254"/>
    </location>
</feature>
<keyword evidence="2" id="KW-1133">Transmembrane helix</keyword>
<proteinExistence type="predicted"/>
<evidence type="ECO:0000313" key="4">
    <source>
        <dbReference type="Proteomes" id="UP001189429"/>
    </source>
</evidence>
<evidence type="ECO:0000256" key="1">
    <source>
        <dbReference type="SAM" id="MobiDB-lite"/>
    </source>
</evidence>
<name>A0ABN9SQV3_9DINO</name>
<gene>
    <name evidence="3" type="ORF">PCOR1329_LOCUS31786</name>
</gene>
<evidence type="ECO:0000313" key="3">
    <source>
        <dbReference type="EMBL" id="CAK0834334.1"/>
    </source>
</evidence>
<organism evidence="3 4">
    <name type="scientific">Prorocentrum cordatum</name>
    <dbReference type="NCBI Taxonomy" id="2364126"/>
    <lineage>
        <taxon>Eukaryota</taxon>
        <taxon>Sar</taxon>
        <taxon>Alveolata</taxon>
        <taxon>Dinophyceae</taxon>
        <taxon>Prorocentrales</taxon>
        <taxon>Prorocentraceae</taxon>
        <taxon>Prorocentrum</taxon>
    </lineage>
</organism>
<feature type="transmembrane region" description="Helical" evidence="2">
    <location>
        <begin position="179"/>
        <end position="195"/>
    </location>
</feature>
<evidence type="ECO:0000256" key="2">
    <source>
        <dbReference type="SAM" id="Phobius"/>
    </source>
</evidence>
<dbReference type="Proteomes" id="UP001189429">
    <property type="component" value="Unassembled WGS sequence"/>
</dbReference>
<keyword evidence="2" id="KW-0812">Transmembrane</keyword>
<comment type="caution">
    <text evidence="3">The sequence shown here is derived from an EMBL/GenBank/DDBJ whole genome shotgun (WGS) entry which is preliminary data.</text>
</comment>
<protein>
    <recommendedName>
        <fullName evidence="5">PAS domain-containing protein</fullName>
    </recommendedName>
</protein>
<feature type="region of interest" description="Disordered" evidence="1">
    <location>
        <begin position="607"/>
        <end position="628"/>
    </location>
</feature>
<evidence type="ECO:0008006" key="5">
    <source>
        <dbReference type="Google" id="ProtNLM"/>
    </source>
</evidence>
<accession>A0ABN9SQV3</accession>